<evidence type="ECO:0000256" key="3">
    <source>
        <dbReference type="ARBA" id="ARBA00022884"/>
    </source>
</evidence>
<evidence type="ECO:0000256" key="1">
    <source>
        <dbReference type="ARBA" id="ARBA00005952"/>
    </source>
</evidence>
<dbReference type="CDD" id="cd00619">
    <property type="entry name" value="Terminator_NusB"/>
    <property type="match status" value="1"/>
</dbReference>
<dbReference type="GO" id="GO:0005829">
    <property type="term" value="C:cytosol"/>
    <property type="evidence" value="ECO:0007669"/>
    <property type="project" value="TreeGrafter"/>
</dbReference>
<dbReference type="SUPFAM" id="SSF48013">
    <property type="entry name" value="NusB-like"/>
    <property type="match status" value="1"/>
</dbReference>
<dbReference type="GO" id="GO:0003723">
    <property type="term" value="F:RNA binding"/>
    <property type="evidence" value="ECO:0007669"/>
    <property type="project" value="UniProtKB-UniRule"/>
</dbReference>
<comment type="caution">
    <text evidence="8">The sequence shown here is derived from an EMBL/GenBank/DDBJ whole genome shotgun (WGS) entry which is preliminary data.</text>
</comment>
<organism evidence="8 9">
    <name type="scientific">Hyalangium minutum</name>
    <dbReference type="NCBI Taxonomy" id="394096"/>
    <lineage>
        <taxon>Bacteria</taxon>
        <taxon>Pseudomonadati</taxon>
        <taxon>Myxococcota</taxon>
        <taxon>Myxococcia</taxon>
        <taxon>Myxococcales</taxon>
        <taxon>Cystobacterineae</taxon>
        <taxon>Archangiaceae</taxon>
        <taxon>Hyalangium</taxon>
    </lineage>
</organism>
<dbReference type="OrthoDB" id="9797817at2"/>
<dbReference type="STRING" id="394096.DB31_8373"/>
<keyword evidence="2 6" id="KW-0889">Transcription antitermination</keyword>
<reference evidence="8 9" key="1">
    <citation type="submission" date="2014-04" db="EMBL/GenBank/DDBJ databases">
        <title>Genome assembly of Hyalangium minutum DSM 14724.</title>
        <authorList>
            <person name="Sharma G."/>
            <person name="Subramanian S."/>
        </authorList>
    </citation>
    <scope>NUCLEOTIDE SEQUENCE [LARGE SCALE GENOMIC DNA]</scope>
    <source>
        <strain evidence="8 9">DSM 14724</strain>
    </source>
</reference>
<dbReference type="AlphaFoldDB" id="A0A085WH57"/>
<sequence>MGARRTGRERALQALYQLDMADNLSSYEALASAWSASTEEGKPDPDAVKFAQELVEGVRANQKEIDELIEKHSHNWRLDRMSRIDRNVLRLGVFELKYRPDIPKKVSINEAVELGKNFGTEESSAFVNGLLDRVAVSLGKP</sequence>
<dbReference type="GO" id="GO:0006353">
    <property type="term" value="P:DNA-templated transcription termination"/>
    <property type="evidence" value="ECO:0007669"/>
    <property type="project" value="UniProtKB-UniRule"/>
</dbReference>
<proteinExistence type="inferred from homology"/>
<evidence type="ECO:0000256" key="6">
    <source>
        <dbReference type="HAMAP-Rule" id="MF_00073"/>
    </source>
</evidence>
<keyword evidence="5 6" id="KW-0804">Transcription</keyword>
<comment type="function">
    <text evidence="6">Involved in transcription antitermination. Required for transcription of ribosomal RNA (rRNA) genes. Binds specifically to the boxA antiterminator sequence of the ribosomal RNA (rrn) operons.</text>
</comment>
<comment type="similarity">
    <text evidence="1 6">Belongs to the NusB family.</text>
</comment>
<dbReference type="EMBL" id="JMCB01000008">
    <property type="protein sequence ID" value="KFE67020.1"/>
    <property type="molecule type" value="Genomic_DNA"/>
</dbReference>
<dbReference type="GO" id="GO:0031564">
    <property type="term" value="P:transcription antitermination"/>
    <property type="evidence" value="ECO:0007669"/>
    <property type="project" value="UniProtKB-KW"/>
</dbReference>
<dbReference type="Gene3D" id="1.10.940.10">
    <property type="entry name" value="NusB-like"/>
    <property type="match status" value="1"/>
</dbReference>
<accession>A0A085WH57</accession>
<keyword evidence="9" id="KW-1185">Reference proteome</keyword>
<gene>
    <name evidence="6" type="primary">nusB</name>
    <name evidence="8" type="ORF">DB31_8373</name>
</gene>
<evidence type="ECO:0000256" key="2">
    <source>
        <dbReference type="ARBA" id="ARBA00022814"/>
    </source>
</evidence>
<dbReference type="PATRIC" id="fig|394096.3.peg.4414"/>
<dbReference type="HAMAP" id="MF_00073">
    <property type="entry name" value="NusB"/>
    <property type="match status" value="1"/>
</dbReference>
<dbReference type="Pfam" id="PF01029">
    <property type="entry name" value="NusB"/>
    <property type="match status" value="1"/>
</dbReference>
<evidence type="ECO:0000256" key="5">
    <source>
        <dbReference type="ARBA" id="ARBA00023163"/>
    </source>
</evidence>
<evidence type="ECO:0000313" key="8">
    <source>
        <dbReference type="EMBL" id="KFE67020.1"/>
    </source>
</evidence>
<evidence type="ECO:0000256" key="4">
    <source>
        <dbReference type="ARBA" id="ARBA00023015"/>
    </source>
</evidence>
<dbReference type="InterPro" id="IPR035926">
    <property type="entry name" value="NusB-like_sf"/>
</dbReference>
<keyword evidence="4 6" id="KW-0805">Transcription regulation</keyword>
<evidence type="ECO:0000259" key="7">
    <source>
        <dbReference type="Pfam" id="PF01029"/>
    </source>
</evidence>
<keyword evidence="3 6" id="KW-0694">RNA-binding</keyword>
<dbReference type="InterPro" id="IPR006027">
    <property type="entry name" value="NusB_RsmB_TIM44"/>
</dbReference>
<name>A0A085WH57_9BACT</name>
<feature type="domain" description="NusB/RsmB/TIM44" evidence="7">
    <location>
        <begin position="7"/>
        <end position="135"/>
    </location>
</feature>
<dbReference type="RefSeq" id="WP_044190984.1">
    <property type="nucleotide sequence ID" value="NZ_JMCB01000008.1"/>
</dbReference>
<dbReference type="NCBIfam" id="TIGR01951">
    <property type="entry name" value="nusB"/>
    <property type="match status" value="1"/>
</dbReference>
<protein>
    <recommendedName>
        <fullName evidence="6">Transcription antitermination protein NusB</fullName>
    </recommendedName>
    <alternativeName>
        <fullName evidence="6">Antitermination factor NusB</fullName>
    </alternativeName>
</protein>
<evidence type="ECO:0000313" key="9">
    <source>
        <dbReference type="Proteomes" id="UP000028725"/>
    </source>
</evidence>
<dbReference type="InterPro" id="IPR011605">
    <property type="entry name" value="NusB_fam"/>
</dbReference>
<dbReference type="PANTHER" id="PTHR11078:SF3">
    <property type="entry name" value="ANTITERMINATION NUSB DOMAIN-CONTAINING PROTEIN"/>
    <property type="match status" value="1"/>
</dbReference>
<dbReference type="PANTHER" id="PTHR11078">
    <property type="entry name" value="N UTILIZATION SUBSTANCE PROTEIN B-RELATED"/>
    <property type="match status" value="1"/>
</dbReference>
<dbReference type="Proteomes" id="UP000028725">
    <property type="component" value="Unassembled WGS sequence"/>
</dbReference>